<comment type="caution">
    <text evidence="1">The sequence shown here is derived from an EMBL/GenBank/DDBJ whole genome shotgun (WGS) entry which is preliminary data.</text>
</comment>
<sequence length="123" mass="14370">MSYVDDEEKLRIRPYHDFDHKCNNPFPPNMCKGLIIERMQASLALEGNKKRMIYLGEEGGDFLPSLMLKEQDFVMPRKDFLVLKLMNKNHQLVKAEIHGWTDGVMTLQVISRVLAYFTDRDPP</sequence>
<reference evidence="1 2" key="1">
    <citation type="journal article" date="2017" name="Genome Biol.">
        <title>New reference genome sequences of hot pepper reveal the massive evolution of plant disease-resistance genes by retroduplication.</title>
        <authorList>
            <person name="Kim S."/>
            <person name="Park J."/>
            <person name="Yeom S.I."/>
            <person name="Kim Y.M."/>
            <person name="Seo E."/>
            <person name="Kim K.T."/>
            <person name="Kim M.S."/>
            <person name="Lee J.M."/>
            <person name="Cheong K."/>
            <person name="Shin H.S."/>
            <person name="Kim S.B."/>
            <person name="Han K."/>
            <person name="Lee J."/>
            <person name="Park M."/>
            <person name="Lee H.A."/>
            <person name="Lee H.Y."/>
            <person name="Lee Y."/>
            <person name="Oh S."/>
            <person name="Lee J.H."/>
            <person name="Choi E."/>
            <person name="Choi E."/>
            <person name="Lee S.E."/>
            <person name="Jeon J."/>
            <person name="Kim H."/>
            <person name="Choi G."/>
            <person name="Song H."/>
            <person name="Lee J."/>
            <person name="Lee S.C."/>
            <person name="Kwon J.K."/>
            <person name="Lee H.Y."/>
            <person name="Koo N."/>
            <person name="Hong Y."/>
            <person name="Kim R.W."/>
            <person name="Kang W.H."/>
            <person name="Huh J.H."/>
            <person name="Kang B.C."/>
            <person name="Yang T.J."/>
            <person name="Lee Y.H."/>
            <person name="Bennetzen J.L."/>
            <person name="Choi D."/>
        </authorList>
    </citation>
    <scope>NUCLEOTIDE SEQUENCE [LARGE SCALE GENOMIC DNA]</scope>
    <source>
        <strain evidence="2">cv. PBC81</strain>
    </source>
</reference>
<dbReference type="PANTHER" id="PTHR20889:SF14">
    <property type="entry name" value="INORGANIC PYROPHOSPHATASE 1-LIKE"/>
    <property type="match status" value="1"/>
</dbReference>
<dbReference type="InterPro" id="IPR016965">
    <property type="entry name" value="Pase_PHOSPHO-typ"/>
</dbReference>
<dbReference type="OrthoDB" id="936801at2759"/>
<reference evidence="2" key="2">
    <citation type="journal article" date="2017" name="J. Anim. Genet.">
        <title>Multiple reference genome sequences of hot pepper reveal the massive evolution of plant disease resistance genes by retroduplication.</title>
        <authorList>
            <person name="Kim S."/>
            <person name="Park J."/>
            <person name="Yeom S.-I."/>
            <person name="Kim Y.-M."/>
            <person name="Seo E."/>
            <person name="Kim K.-T."/>
            <person name="Kim M.-S."/>
            <person name="Lee J.M."/>
            <person name="Cheong K."/>
            <person name="Shin H.-S."/>
            <person name="Kim S.-B."/>
            <person name="Han K."/>
            <person name="Lee J."/>
            <person name="Park M."/>
            <person name="Lee H.-A."/>
            <person name="Lee H.-Y."/>
            <person name="Lee Y."/>
            <person name="Oh S."/>
            <person name="Lee J.H."/>
            <person name="Choi E."/>
            <person name="Choi E."/>
            <person name="Lee S.E."/>
            <person name="Jeon J."/>
            <person name="Kim H."/>
            <person name="Choi G."/>
            <person name="Song H."/>
            <person name="Lee J."/>
            <person name="Lee S.-C."/>
            <person name="Kwon J.-K."/>
            <person name="Lee H.-Y."/>
            <person name="Koo N."/>
            <person name="Hong Y."/>
            <person name="Kim R.W."/>
            <person name="Kang W.-H."/>
            <person name="Huh J.H."/>
            <person name="Kang B.-C."/>
            <person name="Yang T.-J."/>
            <person name="Lee Y.-H."/>
            <person name="Bennetzen J.L."/>
            <person name="Choi D."/>
        </authorList>
    </citation>
    <scope>NUCLEOTIDE SEQUENCE [LARGE SCALE GENOMIC DNA]</scope>
    <source>
        <strain evidence="2">cv. PBC81</strain>
    </source>
</reference>
<dbReference type="STRING" id="33114.A0A2G2VH73"/>
<keyword evidence="2" id="KW-1185">Reference proteome</keyword>
<dbReference type="Proteomes" id="UP000224567">
    <property type="component" value="Unassembled WGS sequence"/>
</dbReference>
<evidence type="ECO:0000313" key="2">
    <source>
        <dbReference type="Proteomes" id="UP000224567"/>
    </source>
</evidence>
<dbReference type="EMBL" id="MLFT02000012">
    <property type="protein sequence ID" value="PHT32341.1"/>
    <property type="molecule type" value="Genomic_DNA"/>
</dbReference>
<gene>
    <name evidence="1" type="ORF">CQW23_28678</name>
</gene>
<proteinExistence type="predicted"/>
<name>A0A2G2VH73_CAPBA</name>
<dbReference type="Pfam" id="PF06888">
    <property type="entry name" value="Put_Phosphatase"/>
    <property type="match status" value="1"/>
</dbReference>
<dbReference type="GO" id="GO:0016791">
    <property type="term" value="F:phosphatase activity"/>
    <property type="evidence" value="ECO:0007669"/>
    <property type="project" value="InterPro"/>
</dbReference>
<organism evidence="1 2">
    <name type="scientific">Capsicum baccatum</name>
    <name type="common">Peruvian pepper</name>
    <dbReference type="NCBI Taxonomy" id="33114"/>
    <lineage>
        <taxon>Eukaryota</taxon>
        <taxon>Viridiplantae</taxon>
        <taxon>Streptophyta</taxon>
        <taxon>Embryophyta</taxon>
        <taxon>Tracheophyta</taxon>
        <taxon>Spermatophyta</taxon>
        <taxon>Magnoliopsida</taxon>
        <taxon>eudicotyledons</taxon>
        <taxon>Gunneridae</taxon>
        <taxon>Pentapetalae</taxon>
        <taxon>asterids</taxon>
        <taxon>lamiids</taxon>
        <taxon>Solanales</taxon>
        <taxon>Solanaceae</taxon>
        <taxon>Solanoideae</taxon>
        <taxon>Capsiceae</taxon>
        <taxon>Capsicum</taxon>
    </lineage>
</organism>
<dbReference type="InterPro" id="IPR023214">
    <property type="entry name" value="HAD_sf"/>
</dbReference>
<dbReference type="PANTHER" id="PTHR20889">
    <property type="entry name" value="PHOSPHATASE, ORPHAN 1, 2"/>
    <property type="match status" value="1"/>
</dbReference>
<dbReference type="Gene3D" id="3.40.50.1000">
    <property type="entry name" value="HAD superfamily/HAD-like"/>
    <property type="match status" value="1"/>
</dbReference>
<accession>A0A2G2VH73</accession>
<protein>
    <submittedName>
        <fullName evidence="1">Inorganic pyrophosphatase 1</fullName>
    </submittedName>
</protein>
<evidence type="ECO:0000313" key="1">
    <source>
        <dbReference type="EMBL" id="PHT32341.1"/>
    </source>
</evidence>
<dbReference type="AlphaFoldDB" id="A0A2G2VH73"/>